<comment type="subcellular location">
    <subcellularLocation>
        <location evidence="1">Membrane</location>
        <topology evidence="1">Multi-pass membrane protein</topology>
    </subcellularLocation>
</comment>
<evidence type="ECO:0000256" key="9">
    <source>
        <dbReference type="ARBA" id="ARBA00023303"/>
    </source>
</evidence>
<evidence type="ECO:0000256" key="1">
    <source>
        <dbReference type="ARBA" id="ARBA00004141"/>
    </source>
</evidence>
<keyword evidence="3" id="KW-0813">Transport</keyword>
<evidence type="ECO:0000256" key="2">
    <source>
        <dbReference type="ARBA" id="ARBA00010159"/>
    </source>
</evidence>
<dbReference type="PROSITE" id="PS00018">
    <property type="entry name" value="EF_HAND_1"/>
    <property type="match status" value="1"/>
</dbReference>
<comment type="caution">
    <text evidence="13">The sequence shown here is derived from an EMBL/GenBank/DDBJ whole genome shotgun (WGS) entry which is preliminary data.</text>
</comment>
<dbReference type="Pfam" id="PF07885">
    <property type="entry name" value="Ion_trans_2"/>
    <property type="match status" value="2"/>
</dbReference>
<keyword evidence="9" id="KW-0407">Ion channel</keyword>
<feature type="transmembrane region" description="Helical" evidence="11">
    <location>
        <begin position="127"/>
        <end position="148"/>
    </location>
</feature>
<reference evidence="13 14" key="1">
    <citation type="journal article" date="2023" name="Plants (Basel)">
        <title>Bridging the Gap: Combining Genomics and Transcriptomics Approaches to Understand Stylosanthes scabra, an Orphan Legume from the Brazilian Caatinga.</title>
        <authorList>
            <person name="Ferreira-Neto J.R.C."/>
            <person name="da Silva M.D."/>
            <person name="Binneck E."/>
            <person name="de Melo N.F."/>
            <person name="da Silva R.H."/>
            <person name="de Melo A.L.T.M."/>
            <person name="Pandolfi V."/>
            <person name="Bustamante F.O."/>
            <person name="Brasileiro-Vidal A.C."/>
            <person name="Benko-Iseppon A.M."/>
        </authorList>
    </citation>
    <scope>NUCLEOTIDE SEQUENCE [LARGE SCALE GENOMIC DNA]</scope>
    <source>
        <tissue evidence="13">Leaves</tissue>
    </source>
</reference>
<keyword evidence="14" id="KW-1185">Reference proteome</keyword>
<comment type="similarity">
    <text evidence="2">Belongs to the two pore domain potassium channel (TC 1.A.1.7) family.</text>
</comment>
<evidence type="ECO:0000256" key="10">
    <source>
        <dbReference type="SAM" id="MobiDB-lite"/>
    </source>
</evidence>
<accession>A0ABU6XE26</accession>
<evidence type="ECO:0000313" key="13">
    <source>
        <dbReference type="EMBL" id="MED6196290.1"/>
    </source>
</evidence>
<dbReference type="InterPro" id="IPR011992">
    <property type="entry name" value="EF-hand-dom_pair"/>
</dbReference>
<dbReference type="PROSITE" id="PS50222">
    <property type="entry name" value="EF_HAND_2"/>
    <property type="match status" value="1"/>
</dbReference>
<dbReference type="Proteomes" id="UP001341840">
    <property type="component" value="Unassembled WGS sequence"/>
</dbReference>
<evidence type="ECO:0000313" key="14">
    <source>
        <dbReference type="Proteomes" id="UP001341840"/>
    </source>
</evidence>
<dbReference type="InterPro" id="IPR003280">
    <property type="entry name" value="2pore_dom_K_chnl"/>
</dbReference>
<feature type="transmembrane region" description="Helical" evidence="11">
    <location>
        <begin position="244"/>
        <end position="265"/>
    </location>
</feature>
<evidence type="ECO:0000256" key="7">
    <source>
        <dbReference type="ARBA" id="ARBA00023065"/>
    </source>
</evidence>
<evidence type="ECO:0000256" key="11">
    <source>
        <dbReference type="SAM" id="Phobius"/>
    </source>
</evidence>
<keyword evidence="6 11" id="KW-1133">Transmembrane helix</keyword>
<organism evidence="13 14">
    <name type="scientific">Stylosanthes scabra</name>
    <dbReference type="NCBI Taxonomy" id="79078"/>
    <lineage>
        <taxon>Eukaryota</taxon>
        <taxon>Viridiplantae</taxon>
        <taxon>Streptophyta</taxon>
        <taxon>Embryophyta</taxon>
        <taxon>Tracheophyta</taxon>
        <taxon>Spermatophyta</taxon>
        <taxon>Magnoliopsida</taxon>
        <taxon>eudicotyledons</taxon>
        <taxon>Gunneridae</taxon>
        <taxon>Pentapetalae</taxon>
        <taxon>rosids</taxon>
        <taxon>fabids</taxon>
        <taxon>Fabales</taxon>
        <taxon>Fabaceae</taxon>
        <taxon>Papilionoideae</taxon>
        <taxon>50 kb inversion clade</taxon>
        <taxon>dalbergioids sensu lato</taxon>
        <taxon>Dalbergieae</taxon>
        <taxon>Pterocarpus clade</taxon>
        <taxon>Stylosanthes</taxon>
    </lineage>
</organism>
<protein>
    <recommendedName>
        <fullName evidence="12">EF-hand domain-containing protein</fullName>
    </recommendedName>
</protein>
<feature type="transmembrane region" description="Helical" evidence="11">
    <location>
        <begin position="102"/>
        <end position="121"/>
    </location>
</feature>
<evidence type="ECO:0000256" key="6">
    <source>
        <dbReference type="ARBA" id="ARBA00022989"/>
    </source>
</evidence>
<feature type="transmembrane region" description="Helical" evidence="11">
    <location>
        <begin position="190"/>
        <end position="211"/>
    </location>
</feature>
<name>A0ABU6XE26_9FABA</name>
<dbReference type="PANTHER" id="PTHR11003">
    <property type="entry name" value="POTASSIUM CHANNEL, SUBFAMILY K"/>
    <property type="match status" value="1"/>
</dbReference>
<keyword evidence="4 11" id="KW-0812">Transmembrane</keyword>
<keyword evidence="8 11" id="KW-0472">Membrane</keyword>
<dbReference type="EMBL" id="JASCZI010211734">
    <property type="protein sequence ID" value="MED6196290.1"/>
    <property type="molecule type" value="Genomic_DNA"/>
</dbReference>
<evidence type="ECO:0000256" key="3">
    <source>
        <dbReference type="ARBA" id="ARBA00022448"/>
    </source>
</evidence>
<dbReference type="PANTHER" id="PTHR11003:SF291">
    <property type="entry name" value="IP11374P"/>
    <property type="match status" value="1"/>
</dbReference>
<dbReference type="Gene3D" id="1.10.287.70">
    <property type="match status" value="2"/>
</dbReference>
<dbReference type="SUPFAM" id="SSF81324">
    <property type="entry name" value="Voltage-gated potassium channels"/>
    <property type="match status" value="2"/>
</dbReference>
<dbReference type="SUPFAM" id="SSF47473">
    <property type="entry name" value="EF-hand"/>
    <property type="match status" value="1"/>
</dbReference>
<sequence>MTNTEATEPLLSGSEDPEAQRFTRQSRKRRLRRARSAPCNIIADSPDKNCNIPEPRSESIFGNIHSSFRKVAMYYLILYLGIGSVVFYLVRDQMKGLKINGVLDAIYFTVVTMTTVGYGDIVPDSSLTKLLACAFVFSVMPLVGLILGKAADYLVEKQQVYLVKAMKIHQNVSQREILKKVEVNKARYKFLLAFFLLLIMIIVGTVFLVMVEKLTVIDALYRVCSTVTTLGYGGKSFSTEAGRVFAVVFILAGTISLALMILYIAELNTECQQKAIVKCVLLKKMTILDLEEADLDGDGTVRAAEFIIYKLKEMGKISQEAVSVLMHEFEELDVDQDGTLSVSDLTDHVGNI</sequence>
<feature type="domain" description="EF-hand" evidence="12">
    <location>
        <begin position="320"/>
        <end position="352"/>
    </location>
</feature>
<evidence type="ECO:0000256" key="8">
    <source>
        <dbReference type="ARBA" id="ARBA00023136"/>
    </source>
</evidence>
<keyword evidence="7" id="KW-0406">Ion transport</keyword>
<gene>
    <name evidence="13" type="ORF">PIB30_046103</name>
</gene>
<proteinExistence type="inferred from homology"/>
<feature type="region of interest" description="Disordered" evidence="10">
    <location>
        <begin position="1"/>
        <end position="28"/>
    </location>
</feature>
<feature type="transmembrane region" description="Helical" evidence="11">
    <location>
        <begin position="72"/>
        <end position="90"/>
    </location>
</feature>
<evidence type="ECO:0000256" key="5">
    <source>
        <dbReference type="ARBA" id="ARBA00022837"/>
    </source>
</evidence>
<keyword evidence="5" id="KW-0106">Calcium</keyword>
<evidence type="ECO:0000256" key="4">
    <source>
        <dbReference type="ARBA" id="ARBA00022692"/>
    </source>
</evidence>
<dbReference type="InterPro" id="IPR002048">
    <property type="entry name" value="EF_hand_dom"/>
</dbReference>
<evidence type="ECO:0000259" key="12">
    <source>
        <dbReference type="PROSITE" id="PS50222"/>
    </source>
</evidence>
<dbReference type="InterPro" id="IPR018247">
    <property type="entry name" value="EF_Hand_1_Ca_BS"/>
</dbReference>
<dbReference type="Gene3D" id="1.10.238.10">
    <property type="entry name" value="EF-hand"/>
    <property type="match status" value="1"/>
</dbReference>
<dbReference type="InterPro" id="IPR013099">
    <property type="entry name" value="K_chnl_dom"/>
</dbReference>